<evidence type="ECO:0000256" key="8">
    <source>
        <dbReference type="ARBA" id="ARBA00023065"/>
    </source>
</evidence>
<feature type="transmembrane region" description="Helical" evidence="15">
    <location>
        <begin position="794"/>
        <end position="818"/>
    </location>
</feature>
<evidence type="ECO:0000256" key="4">
    <source>
        <dbReference type="ARBA" id="ARBA00022461"/>
    </source>
</evidence>
<evidence type="ECO:0000256" key="14">
    <source>
        <dbReference type="SAM" id="MobiDB-lite"/>
    </source>
</evidence>
<evidence type="ECO:0000256" key="5">
    <source>
        <dbReference type="ARBA" id="ARBA00022692"/>
    </source>
</evidence>
<dbReference type="Proteomes" id="UP001328107">
    <property type="component" value="Unassembled WGS sequence"/>
</dbReference>
<keyword evidence="3 13" id="KW-0813">Transport</keyword>
<dbReference type="PROSITE" id="PS01206">
    <property type="entry name" value="ASC"/>
    <property type="match status" value="1"/>
</dbReference>
<comment type="similarity">
    <text evidence="2 13">Belongs to the amiloride-sensitive sodium channel (TC 1.A.6) family.</text>
</comment>
<feature type="transmembrane region" description="Helical" evidence="15">
    <location>
        <begin position="33"/>
        <end position="58"/>
    </location>
</feature>
<evidence type="ECO:0000256" key="13">
    <source>
        <dbReference type="RuleBase" id="RU000679"/>
    </source>
</evidence>
<keyword evidence="9 15" id="KW-0472">Membrane</keyword>
<feature type="region of interest" description="Disordered" evidence="14">
    <location>
        <begin position="562"/>
        <end position="586"/>
    </location>
</feature>
<keyword evidence="12 13" id="KW-0407">Ion channel</keyword>
<dbReference type="GO" id="GO:0005886">
    <property type="term" value="C:plasma membrane"/>
    <property type="evidence" value="ECO:0007669"/>
    <property type="project" value="TreeGrafter"/>
</dbReference>
<feature type="compositionally biased region" description="Low complexity" evidence="14">
    <location>
        <begin position="574"/>
        <end position="586"/>
    </location>
</feature>
<protein>
    <recommendedName>
        <fullName evidence="18">Ion channel</fullName>
    </recommendedName>
</protein>
<evidence type="ECO:0000256" key="3">
    <source>
        <dbReference type="ARBA" id="ARBA00022448"/>
    </source>
</evidence>
<evidence type="ECO:0000313" key="16">
    <source>
        <dbReference type="EMBL" id="GMR62045.1"/>
    </source>
</evidence>
<evidence type="ECO:0000256" key="6">
    <source>
        <dbReference type="ARBA" id="ARBA00022989"/>
    </source>
</evidence>
<evidence type="ECO:0000313" key="17">
    <source>
        <dbReference type="Proteomes" id="UP001328107"/>
    </source>
</evidence>
<gene>
    <name evidence="16" type="ORF">PMAYCL1PPCAC_32240</name>
</gene>
<feature type="region of interest" description="Disordered" evidence="14">
    <location>
        <begin position="391"/>
        <end position="455"/>
    </location>
</feature>
<keyword evidence="7" id="KW-0915">Sodium</keyword>
<keyword evidence="8 13" id="KW-0406">Ion transport</keyword>
<sequence length="840" mass="93076">MLKLTQILVDFAGWSTVACVRNVAYSDTKLLRFFWFLVFIAMVVGFVWQLVIIILKYLSYPADISTTIVFSSQPFPDVTICSYNPFKLSEVEKNGDFAEIKRMVTEYENAEVGVTGSNEFGFQGLDRYSRLERANDLLAFLSAKLTDAQKEPALYTLEELVTECLFAGATCELGDIVPVPDPVYGRCFVFRGGNHTITRTGLAHGLRLILTANLADSLSFVSDYLPTTSRVGVRMTFNEQEHLVSLDNHGFNVGVGFQTSIAISKFRTERIQAPYGECVDDIDGNFTHYTDLPYSLEACYITCTQKNTVERCGCAHPAYRKTENETWCSTPEQATCLATLRGNQLNDTDPNLNHHDDCRCKVPCVETLFKSTLSALTYPAFGYTVGVGTSEQMQEQKKDQEVKKTTTTSTTTTTTSTTTTTKPTTTSTTTTKAPTTTTSTTTKAPTTTTTPSCRGGYRTSPDHVAQYALITASGIFKENEPCEPRVECDPKYVNKWWECWPCYYECPNNERLPIAPYTTPNVKCTDFFKFASIEVDYGNGANPARTRYPAFSAWFSSRDNPSGGDCQAEKAKMTAPTTPTTPASTTSPGPFITDCATMQALLVAGAGYWMDGNWQKPTVHSLYTTDNWFNNWPCSYKCSDGTRFPTNATLGNVKCWDFFQCFEIDTDKFTNKPTFNNWDDGGSGGSGEDCAAMKNVGTSGRKKRSIFSVPTTTSTASTTTVELKTPKQMGMPGKGSCEAWNVNFKSVDDCKTWYKKNGMIVNIFYESLEYQLLKESAAYSIPAAVNDLGGQAGLWLGLSVVSIVECIGLVFMLLLLCITGKRLSVRPENYDNDDIDEQRP</sequence>
<keyword evidence="10" id="KW-0325">Glycoprotein</keyword>
<evidence type="ECO:0000256" key="10">
    <source>
        <dbReference type="ARBA" id="ARBA00023180"/>
    </source>
</evidence>
<comment type="subcellular location">
    <subcellularLocation>
        <location evidence="1">Membrane</location>
        <topology evidence="1">Multi-pass membrane protein</topology>
    </subcellularLocation>
</comment>
<evidence type="ECO:0000256" key="11">
    <source>
        <dbReference type="ARBA" id="ARBA00023201"/>
    </source>
</evidence>
<feature type="compositionally biased region" description="Basic and acidic residues" evidence="14">
    <location>
        <begin position="394"/>
        <end position="404"/>
    </location>
</feature>
<dbReference type="PRINTS" id="PR01078">
    <property type="entry name" value="AMINACHANNEL"/>
</dbReference>
<keyword evidence="5 13" id="KW-0812">Transmembrane</keyword>
<evidence type="ECO:0000256" key="7">
    <source>
        <dbReference type="ARBA" id="ARBA00023053"/>
    </source>
</evidence>
<accession>A0AAN5DFZ2</accession>
<organism evidence="16 17">
    <name type="scientific">Pristionchus mayeri</name>
    <dbReference type="NCBI Taxonomy" id="1317129"/>
    <lineage>
        <taxon>Eukaryota</taxon>
        <taxon>Metazoa</taxon>
        <taxon>Ecdysozoa</taxon>
        <taxon>Nematoda</taxon>
        <taxon>Chromadorea</taxon>
        <taxon>Rhabditida</taxon>
        <taxon>Rhabditina</taxon>
        <taxon>Diplogasteromorpha</taxon>
        <taxon>Diplogasteroidea</taxon>
        <taxon>Neodiplogasteridae</taxon>
        <taxon>Pristionchus</taxon>
    </lineage>
</organism>
<keyword evidence="17" id="KW-1185">Reference proteome</keyword>
<dbReference type="Pfam" id="PF00858">
    <property type="entry name" value="ASC"/>
    <property type="match status" value="2"/>
</dbReference>
<feature type="compositionally biased region" description="Low complexity" evidence="14">
    <location>
        <begin position="405"/>
        <end position="452"/>
    </location>
</feature>
<comment type="caution">
    <text evidence="16">The sequence shown here is derived from an EMBL/GenBank/DDBJ whole genome shotgun (WGS) entry which is preliminary data.</text>
</comment>
<keyword evidence="11 13" id="KW-0739">Sodium transport</keyword>
<dbReference type="InterPro" id="IPR001873">
    <property type="entry name" value="ENaC"/>
</dbReference>
<evidence type="ECO:0008006" key="18">
    <source>
        <dbReference type="Google" id="ProtNLM"/>
    </source>
</evidence>
<evidence type="ECO:0000256" key="9">
    <source>
        <dbReference type="ARBA" id="ARBA00023136"/>
    </source>
</evidence>
<evidence type="ECO:0000256" key="15">
    <source>
        <dbReference type="SAM" id="Phobius"/>
    </source>
</evidence>
<evidence type="ECO:0000256" key="12">
    <source>
        <dbReference type="ARBA" id="ARBA00023303"/>
    </source>
</evidence>
<evidence type="ECO:0000256" key="1">
    <source>
        <dbReference type="ARBA" id="ARBA00004141"/>
    </source>
</evidence>
<dbReference type="Gene3D" id="1.10.287.770">
    <property type="entry name" value="YojJ-like"/>
    <property type="match status" value="1"/>
</dbReference>
<dbReference type="Gene3D" id="2.60.470.10">
    <property type="entry name" value="Acid-sensing ion channels like domains"/>
    <property type="match status" value="1"/>
</dbReference>
<keyword evidence="6 15" id="KW-1133">Transmembrane helix</keyword>
<dbReference type="GO" id="GO:0015280">
    <property type="term" value="F:ligand-gated sodium channel activity"/>
    <property type="evidence" value="ECO:0007669"/>
    <property type="project" value="TreeGrafter"/>
</dbReference>
<dbReference type="PANTHER" id="PTHR11690">
    <property type="entry name" value="AMILORIDE-SENSITIVE SODIUM CHANNEL-RELATED"/>
    <property type="match status" value="1"/>
</dbReference>
<dbReference type="PANTHER" id="PTHR11690:SF269">
    <property type="entry name" value="DEGENERIN-LIKE PROTEIN ASIC-2"/>
    <property type="match status" value="1"/>
</dbReference>
<reference evidence="17" key="1">
    <citation type="submission" date="2022-10" db="EMBL/GenBank/DDBJ databases">
        <title>Genome assembly of Pristionchus species.</title>
        <authorList>
            <person name="Yoshida K."/>
            <person name="Sommer R.J."/>
        </authorList>
    </citation>
    <scope>NUCLEOTIDE SEQUENCE [LARGE SCALE GENOMIC DNA]</scope>
    <source>
        <strain evidence="17">RS5460</strain>
    </source>
</reference>
<keyword evidence="4 13" id="KW-0894">Sodium channel</keyword>
<evidence type="ECO:0000256" key="2">
    <source>
        <dbReference type="ARBA" id="ARBA00007193"/>
    </source>
</evidence>
<proteinExistence type="inferred from homology"/>
<dbReference type="EMBL" id="BTRK01000006">
    <property type="protein sequence ID" value="GMR62045.1"/>
    <property type="molecule type" value="Genomic_DNA"/>
</dbReference>
<dbReference type="InterPro" id="IPR020903">
    <property type="entry name" value="ENaC_CS"/>
</dbReference>
<dbReference type="AlphaFoldDB" id="A0AAN5DFZ2"/>
<name>A0AAN5DFZ2_9BILA</name>